<dbReference type="InterPro" id="IPR019999">
    <property type="entry name" value="Anth_synth_I-like"/>
</dbReference>
<evidence type="ECO:0000313" key="4">
    <source>
        <dbReference type="Proteomes" id="UP001597387"/>
    </source>
</evidence>
<proteinExistence type="predicted"/>
<evidence type="ECO:0000313" key="3">
    <source>
        <dbReference type="EMBL" id="MFD2162894.1"/>
    </source>
</evidence>
<dbReference type="InterPro" id="IPR005801">
    <property type="entry name" value="ADC_synthase"/>
</dbReference>
<feature type="domain" description="Anthranilate synthase component I N-terminal" evidence="2">
    <location>
        <begin position="76"/>
        <end position="114"/>
    </location>
</feature>
<name>A0ABW4ZMU6_9SPHI</name>
<evidence type="ECO:0000259" key="2">
    <source>
        <dbReference type="Pfam" id="PF04715"/>
    </source>
</evidence>
<dbReference type="PANTHER" id="PTHR11236:SF9">
    <property type="entry name" value="ANTHRANILATE SYNTHASE COMPONENT 1"/>
    <property type="match status" value="1"/>
</dbReference>
<dbReference type="Pfam" id="PF04715">
    <property type="entry name" value="Anth_synt_I_N"/>
    <property type="match status" value="1"/>
</dbReference>
<gene>
    <name evidence="3" type="ORF">ACFSJU_10865</name>
</gene>
<sequence>METHIPDDVDLFRQKALQWAASFETACYFDSNSYTDPYSSFDVLIAAGASEGLESNAGSAFEELAGFIENSPQWIIGFLAYDLKNETESLSSANPDHLNFPDLYFFKPKHLITIKAGQVKITSESPASVITEINCTSLTTERFSFQGTVKTRFTPDEYQAAVRALKDHIHRGDIYEANFCQEFYADNCVLNPLEAFKSLNTISPTPFATFFKYNHRYIISATPERFLSKRRNKIISQPIKGTIKRSADFKEDQYLKESLRNNEKEQSENVMIVDLVRNDLTKCAIPGTVEVEELFGIYTFEQVHQMISTVICQAKPGLSNAEIIRAVFPMGSMTGAPKISAMELIEKYERSKRGVFSGAIGYFSPDGDFDFNVVIRTLLYNAAEGYLSFHVGSAITFASDPQKEYDECLLKAEAIRRVLSESIK</sequence>
<organism evidence="3 4">
    <name type="scientific">Paradesertivirga mongoliensis</name>
    <dbReference type="NCBI Taxonomy" id="2100740"/>
    <lineage>
        <taxon>Bacteria</taxon>
        <taxon>Pseudomonadati</taxon>
        <taxon>Bacteroidota</taxon>
        <taxon>Sphingobacteriia</taxon>
        <taxon>Sphingobacteriales</taxon>
        <taxon>Sphingobacteriaceae</taxon>
        <taxon>Paradesertivirga</taxon>
    </lineage>
</organism>
<dbReference type="PANTHER" id="PTHR11236">
    <property type="entry name" value="AMINOBENZOATE/ANTHRANILATE SYNTHASE"/>
    <property type="match status" value="1"/>
</dbReference>
<dbReference type="Gene3D" id="3.60.120.10">
    <property type="entry name" value="Anthranilate synthase"/>
    <property type="match status" value="1"/>
</dbReference>
<evidence type="ECO:0000259" key="1">
    <source>
        <dbReference type="Pfam" id="PF00425"/>
    </source>
</evidence>
<dbReference type="Proteomes" id="UP001597387">
    <property type="component" value="Unassembled WGS sequence"/>
</dbReference>
<dbReference type="InterPro" id="IPR006805">
    <property type="entry name" value="Anth_synth_I_N"/>
</dbReference>
<reference evidence="4" key="1">
    <citation type="journal article" date="2019" name="Int. J. Syst. Evol. Microbiol.">
        <title>The Global Catalogue of Microorganisms (GCM) 10K type strain sequencing project: providing services to taxonomists for standard genome sequencing and annotation.</title>
        <authorList>
            <consortium name="The Broad Institute Genomics Platform"/>
            <consortium name="The Broad Institute Genome Sequencing Center for Infectious Disease"/>
            <person name="Wu L."/>
            <person name="Ma J."/>
        </authorList>
    </citation>
    <scope>NUCLEOTIDE SEQUENCE [LARGE SCALE GENOMIC DNA]</scope>
    <source>
        <strain evidence="4">KCTC 42217</strain>
    </source>
</reference>
<protein>
    <submittedName>
        <fullName evidence="3">Anthranilate synthase component I family protein</fullName>
    </submittedName>
</protein>
<dbReference type="EMBL" id="JBHUHZ010000001">
    <property type="protein sequence ID" value="MFD2162894.1"/>
    <property type="molecule type" value="Genomic_DNA"/>
</dbReference>
<dbReference type="PRINTS" id="PR00095">
    <property type="entry name" value="ANTSNTHASEI"/>
</dbReference>
<comment type="caution">
    <text evidence="3">The sequence shown here is derived from an EMBL/GenBank/DDBJ whole genome shotgun (WGS) entry which is preliminary data.</text>
</comment>
<dbReference type="SUPFAM" id="SSF56322">
    <property type="entry name" value="ADC synthase"/>
    <property type="match status" value="1"/>
</dbReference>
<dbReference type="RefSeq" id="WP_255902715.1">
    <property type="nucleotide sequence ID" value="NZ_JAFMZO010000003.1"/>
</dbReference>
<feature type="domain" description="Chorismate-utilising enzyme C-terminal" evidence="1">
    <location>
        <begin position="156"/>
        <end position="411"/>
    </location>
</feature>
<accession>A0ABW4ZMU6</accession>
<dbReference type="InterPro" id="IPR015890">
    <property type="entry name" value="Chorismate_C"/>
</dbReference>
<dbReference type="Pfam" id="PF00425">
    <property type="entry name" value="Chorismate_bind"/>
    <property type="match status" value="1"/>
</dbReference>
<keyword evidence="4" id="KW-1185">Reference proteome</keyword>